<keyword evidence="5" id="KW-1185">Reference proteome</keyword>
<dbReference type="Gene3D" id="2.120.10.80">
    <property type="entry name" value="Kelch-type beta propeller"/>
    <property type="match status" value="2"/>
</dbReference>
<dbReference type="AlphaFoldDB" id="A0AAV8UGT0"/>
<dbReference type="Gene3D" id="3.30.710.10">
    <property type="entry name" value="Potassium Channel Kv1.1, Chain A"/>
    <property type="match status" value="1"/>
</dbReference>
<organism evidence="4 5">
    <name type="scientific">Rhodosorus marinus</name>
    <dbReference type="NCBI Taxonomy" id="101924"/>
    <lineage>
        <taxon>Eukaryota</taxon>
        <taxon>Rhodophyta</taxon>
        <taxon>Stylonematophyceae</taxon>
        <taxon>Stylonematales</taxon>
        <taxon>Stylonemataceae</taxon>
        <taxon>Rhodosorus</taxon>
    </lineage>
</organism>
<dbReference type="SUPFAM" id="SSF117281">
    <property type="entry name" value="Kelch motif"/>
    <property type="match status" value="2"/>
</dbReference>
<comment type="caution">
    <text evidence="4">The sequence shown here is derived from an EMBL/GenBank/DDBJ whole genome shotgun (WGS) entry which is preliminary data.</text>
</comment>
<dbReference type="InterPro" id="IPR000210">
    <property type="entry name" value="BTB/POZ_dom"/>
</dbReference>
<keyword evidence="2" id="KW-0677">Repeat</keyword>
<dbReference type="EMBL" id="JAMWBK010000010">
    <property type="protein sequence ID" value="KAJ8901705.1"/>
    <property type="molecule type" value="Genomic_DNA"/>
</dbReference>
<evidence type="ECO:0000256" key="2">
    <source>
        <dbReference type="ARBA" id="ARBA00022737"/>
    </source>
</evidence>
<dbReference type="CDD" id="cd18186">
    <property type="entry name" value="BTB_POZ_ZBTB_KLHL-like"/>
    <property type="match status" value="1"/>
</dbReference>
<evidence type="ECO:0000256" key="1">
    <source>
        <dbReference type="ARBA" id="ARBA00022441"/>
    </source>
</evidence>
<evidence type="ECO:0000313" key="4">
    <source>
        <dbReference type="EMBL" id="KAJ8901705.1"/>
    </source>
</evidence>
<evidence type="ECO:0000259" key="3">
    <source>
        <dbReference type="PROSITE" id="PS50097"/>
    </source>
</evidence>
<accession>A0AAV8UGT0</accession>
<protein>
    <recommendedName>
        <fullName evidence="3">BTB domain-containing protein</fullName>
    </recommendedName>
</protein>
<sequence length="530" mass="60032">MDVIDTTRWNRLKNLRYDHTRMWSENKFSVKEDAEFPSRRRSCVLYGYQDGDSFWMYGGEGNSYLNDTYRLDVQEQYWNSDRPDGDPPPACFGFSGTFDSRKGLFYVFGGFDGTSYHGDVLYVLFLSTISPRWTRMKLSGDVSVATRRCSHAASLLDGSLYVFGGVNEAGYLWQPFKIDVETGRVTALEDSSELPRRGHAAVSIDKHIYIVGGEYNGKYLFDLMQMDQAGRVARLYFGRRFARRGHSLVAFGKQLYIFGGFNGKYLNDVVVCDTETGYVEVQYPVTDDGFAPRGRSYHGAMVVSGKMYIFGGADGGLMNDLYSYQLGTAHSIEHEELKSLSSLVSELEKMVDNESMSDVKLVCDDDSTISAHGFVLAARSLYFRSVLSNGIEKDGVTNLKVGGVSRELLLEFLQYLYTGRLPHLEDVCIEMIPLADRHGSTYLKEHCKEVAVVSISQESVGKRLEQARRLKLEFLRESCMDYVVENFENISVDEWIASRLPSDALSKALLEVSKRPEGDRMLHTMKLWKN</sequence>
<keyword evidence="1" id="KW-0880">Kelch repeat</keyword>
<dbReference type="PANTHER" id="PTHR23244">
    <property type="entry name" value="KELCH REPEAT DOMAIN"/>
    <property type="match status" value="1"/>
</dbReference>
<proteinExistence type="predicted"/>
<dbReference type="Pfam" id="PF00651">
    <property type="entry name" value="BTB"/>
    <property type="match status" value="1"/>
</dbReference>
<dbReference type="SUPFAM" id="SSF54695">
    <property type="entry name" value="POZ domain"/>
    <property type="match status" value="1"/>
</dbReference>
<dbReference type="Proteomes" id="UP001157974">
    <property type="component" value="Unassembled WGS sequence"/>
</dbReference>
<gene>
    <name evidence="4" type="ORF">NDN08_003911</name>
</gene>
<dbReference type="InterPro" id="IPR011333">
    <property type="entry name" value="SKP1/BTB/POZ_sf"/>
</dbReference>
<evidence type="ECO:0000313" key="5">
    <source>
        <dbReference type="Proteomes" id="UP001157974"/>
    </source>
</evidence>
<dbReference type="Pfam" id="PF24681">
    <property type="entry name" value="Kelch_KLHDC2_KLHL20_DRC7"/>
    <property type="match status" value="2"/>
</dbReference>
<feature type="domain" description="BTB" evidence="3">
    <location>
        <begin position="357"/>
        <end position="425"/>
    </location>
</feature>
<name>A0AAV8UGT0_9RHOD</name>
<reference evidence="4 5" key="1">
    <citation type="journal article" date="2023" name="Nat. Commun.">
        <title>Origin of minicircular mitochondrial genomes in red algae.</title>
        <authorList>
            <person name="Lee Y."/>
            <person name="Cho C.H."/>
            <person name="Lee Y.M."/>
            <person name="Park S.I."/>
            <person name="Yang J.H."/>
            <person name="West J.A."/>
            <person name="Bhattacharya D."/>
            <person name="Yoon H.S."/>
        </authorList>
    </citation>
    <scope>NUCLEOTIDE SEQUENCE [LARGE SCALE GENOMIC DNA]</scope>
    <source>
        <strain evidence="4 5">CCMP1338</strain>
        <tissue evidence="4">Whole cell</tissue>
    </source>
</reference>
<dbReference type="SMART" id="SM00225">
    <property type="entry name" value="BTB"/>
    <property type="match status" value="1"/>
</dbReference>
<dbReference type="PROSITE" id="PS50097">
    <property type="entry name" value="BTB"/>
    <property type="match status" value="1"/>
</dbReference>
<dbReference type="InterPro" id="IPR015915">
    <property type="entry name" value="Kelch-typ_b-propeller"/>
</dbReference>